<protein>
    <submittedName>
        <fullName evidence="2">Uncharacterized protein</fullName>
    </submittedName>
</protein>
<reference evidence="2" key="1">
    <citation type="submission" date="2022-11" db="UniProtKB">
        <authorList>
            <consortium name="WormBaseParasite"/>
        </authorList>
    </citation>
    <scope>IDENTIFICATION</scope>
</reference>
<name>A0A915K7M2_ROMCU</name>
<keyword evidence="1" id="KW-1185">Reference proteome</keyword>
<accession>A0A915K7M2</accession>
<organism evidence="1 2">
    <name type="scientific">Romanomermis culicivorax</name>
    <name type="common">Nematode worm</name>
    <dbReference type="NCBI Taxonomy" id="13658"/>
    <lineage>
        <taxon>Eukaryota</taxon>
        <taxon>Metazoa</taxon>
        <taxon>Ecdysozoa</taxon>
        <taxon>Nematoda</taxon>
        <taxon>Enoplea</taxon>
        <taxon>Dorylaimia</taxon>
        <taxon>Mermithida</taxon>
        <taxon>Mermithoidea</taxon>
        <taxon>Mermithidae</taxon>
        <taxon>Romanomermis</taxon>
    </lineage>
</organism>
<sequence length="98" mass="11269">MEINCKSYRFYSNKRRPQINGPPFIRIIKGHLLSFWAERNGTECNRHTLPNEGDIFVPFGSVGDYRRSKVNFQAERCKLFAIGSVPSKKASDPLVSFM</sequence>
<evidence type="ECO:0000313" key="1">
    <source>
        <dbReference type="Proteomes" id="UP000887565"/>
    </source>
</evidence>
<proteinExistence type="predicted"/>
<dbReference type="AlphaFoldDB" id="A0A915K7M2"/>
<evidence type="ECO:0000313" key="2">
    <source>
        <dbReference type="WBParaSite" id="nRc.2.0.1.t34184-RA"/>
    </source>
</evidence>
<dbReference type="WBParaSite" id="nRc.2.0.1.t34184-RA">
    <property type="protein sequence ID" value="nRc.2.0.1.t34184-RA"/>
    <property type="gene ID" value="nRc.2.0.1.g34184"/>
</dbReference>
<dbReference type="Proteomes" id="UP000887565">
    <property type="component" value="Unplaced"/>
</dbReference>